<evidence type="ECO:0000313" key="2">
    <source>
        <dbReference type="EMBL" id="KAK8946514.1"/>
    </source>
</evidence>
<reference evidence="2 3" key="1">
    <citation type="journal article" date="2022" name="Nat. Plants">
        <title>Genomes of leafy and leafless Platanthera orchids illuminate the evolution of mycoheterotrophy.</title>
        <authorList>
            <person name="Li M.H."/>
            <person name="Liu K.W."/>
            <person name="Li Z."/>
            <person name="Lu H.C."/>
            <person name="Ye Q.L."/>
            <person name="Zhang D."/>
            <person name="Wang J.Y."/>
            <person name="Li Y.F."/>
            <person name="Zhong Z.M."/>
            <person name="Liu X."/>
            <person name="Yu X."/>
            <person name="Liu D.K."/>
            <person name="Tu X.D."/>
            <person name="Liu B."/>
            <person name="Hao Y."/>
            <person name="Liao X.Y."/>
            <person name="Jiang Y.T."/>
            <person name="Sun W.H."/>
            <person name="Chen J."/>
            <person name="Chen Y.Q."/>
            <person name="Ai Y."/>
            <person name="Zhai J.W."/>
            <person name="Wu S.S."/>
            <person name="Zhou Z."/>
            <person name="Hsiao Y.Y."/>
            <person name="Wu W.L."/>
            <person name="Chen Y.Y."/>
            <person name="Lin Y.F."/>
            <person name="Hsu J.L."/>
            <person name="Li C.Y."/>
            <person name="Wang Z.W."/>
            <person name="Zhao X."/>
            <person name="Zhong W.Y."/>
            <person name="Ma X.K."/>
            <person name="Ma L."/>
            <person name="Huang J."/>
            <person name="Chen G.Z."/>
            <person name="Huang M.Z."/>
            <person name="Huang L."/>
            <person name="Peng D.H."/>
            <person name="Luo Y.B."/>
            <person name="Zou S.Q."/>
            <person name="Chen S.P."/>
            <person name="Lan S."/>
            <person name="Tsai W.C."/>
            <person name="Van de Peer Y."/>
            <person name="Liu Z.J."/>
        </authorList>
    </citation>
    <scope>NUCLEOTIDE SEQUENCE [LARGE SCALE GENOMIC DNA]</scope>
    <source>
        <strain evidence="2">Lor287</strain>
    </source>
</reference>
<feature type="region of interest" description="Disordered" evidence="1">
    <location>
        <begin position="62"/>
        <end position="106"/>
    </location>
</feature>
<dbReference type="EMBL" id="JBBWWQ010000005">
    <property type="protein sequence ID" value="KAK8946514.1"/>
    <property type="molecule type" value="Genomic_DNA"/>
</dbReference>
<organism evidence="2 3">
    <name type="scientific">Platanthera zijinensis</name>
    <dbReference type="NCBI Taxonomy" id="2320716"/>
    <lineage>
        <taxon>Eukaryota</taxon>
        <taxon>Viridiplantae</taxon>
        <taxon>Streptophyta</taxon>
        <taxon>Embryophyta</taxon>
        <taxon>Tracheophyta</taxon>
        <taxon>Spermatophyta</taxon>
        <taxon>Magnoliopsida</taxon>
        <taxon>Liliopsida</taxon>
        <taxon>Asparagales</taxon>
        <taxon>Orchidaceae</taxon>
        <taxon>Orchidoideae</taxon>
        <taxon>Orchideae</taxon>
        <taxon>Orchidinae</taxon>
        <taxon>Platanthera</taxon>
    </lineage>
</organism>
<comment type="caution">
    <text evidence="2">The sequence shown here is derived from an EMBL/GenBank/DDBJ whole genome shotgun (WGS) entry which is preliminary data.</text>
</comment>
<sequence length="106" mass="11653">MQRSNIKSKDEVCTTKFIPPKQFCDTSSESFGAVCEKMFPKAIRNLKNTTLALRKYPQTAMMKGGAHTANQTTSWKSENQTSSDSPTSNASQPKKIVTTLTSSGEE</sequence>
<gene>
    <name evidence="2" type="ORF">KSP39_PZI007087</name>
</gene>
<dbReference type="AlphaFoldDB" id="A0AAP0BNZ3"/>
<protein>
    <submittedName>
        <fullName evidence="2">Uncharacterized protein</fullName>
    </submittedName>
</protein>
<name>A0AAP0BNZ3_9ASPA</name>
<evidence type="ECO:0000313" key="3">
    <source>
        <dbReference type="Proteomes" id="UP001418222"/>
    </source>
</evidence>
<evidence type="ECO:0000256" key="1">
    <source>
        <dbReference type="SAM" id="MobiDB-lite"/>
    </source>
</evidence>
<feature type="compositionally biased region" description="Polar residues" evidence="1">
    <location>
        <begin position="68"/>
        <end position="106"/>
    </location>
</feature>
<keyword evidence="3" id="KW-1185">Reference proteome</keyword>
<dbReference type="Proteomes" id="UP001418222">
    <property type="component" value="Unassembled WGS sequence"/>
</dbReference>
<accession>A0AAP0BNZ3</accession>
<proteinExistence type="predicted"/>